<evidence type="ECO:0000256" key="1">
    <source>
        <dbReference type="SAM" id="MobiDB-lite"/>
    </source>
</evidence>
<feature type="compositionally biased region" description="Low complexity" evidence="1">
    <location>
        <begin position="57"/>
        <end position="67"/>
    </location>
</feature>
<feature type="region of interest" description="Disordered" evidence="1">
    <location>
        <begin position="46"/>
        <end position="104"/>
    </location>
</feature>
<dbReference type="Proteomes" id="UP001140949">
    <property type="component" value="Unassembled WGS sequence"/>
</dbReference>
<protein>
    <submittedName>
        <fullName evidence="2">Extensin-like</fullName>
    </submittedName>
</protein>
<reference evidence="2" key="2">
    <citation type="submission" date="2023-04" db="EMBL/GenBank/DDBJ databases">
        <authorList>
            <person name="Bruccoleri R.E."/>
            <person name="Oakeley E.J."/>
            <person name="Faust A.-M."/>
            <person name="Dessus-Babus S."/>
            <person name="Altorfer M."/>
            <person name="Burckhardt D."/>
            <person name="Oertli M."/>
            <person name="Naumann U."/>
            <person name="Petersen F."/>
            <person name="Wong J."/>
        </authorList>
    </citation>
    <scope>NUCLEOTIDE SEQUENCE</scope>
    <source>
        <strain evidence="2">GSM-AAB239-AS_SAM_17_03QT</strain>
        <tissue evidence="2">Leaf</tissue>
    </source>
</reference>
<comment type="caution">
    <text evidence="2">The sequence shown here is derived from an EMBL/GenBank/DDBJ whole genome shotgun (WGS) entry which is preliminary data.</text>
</comment>
<dbReference type="AlphaFoldDB" id="A0AAX6G370"/>
<reference evidence="2" key="1">
    <citation type="journal article" date="2023" name="GigaByte">
        <title>Genome assembly of the bearded iris, Iris pallida Lam.</title>
        <authorList>
            <person name="Bruccoleri R.E."/>
            <person name="Oakeley E.J."/>
            <person name="Faust A.M.E."/>
            <person name="Altorfer M."/>
            <person name="Dessus-Babus S."/>
            <person name="Burckhardt D."/>
            <person name="Oertli M."/>
            <person name="Naumann U."/>
            <person name="Petersen F."/>
            <person name="Wong J."/>
        </authorList>
    </citation>
    <scope>NUCLEOTIDE SEQUENCE</scope>
    <source>
        <strain evidence="2">GSM-AAB239-AS_SAM_17_03QT</strain>
    </source>
</reference>
<gene>
    <name evidence="2" type="ORF">M6B38_387450</name>
</gene>
<accession>A0AAX6G370</accession>
<evidence type="ECO:0000313" key="2">
    <source>
        <dbReference type="EMBL" id="KAJ6822805.1"/>
    </source>
</evidence>
<proteinExistence type="predicted"/>
<dbReference type="EMBL" id="JANAVB010023995">
    <property type="protein sequence ID" value="KAJ6822805.1"/>
    <property type="molecule type" value="Genomic_DNA"/>
</dbReference>
<name>A0AAX6G370_IRIPA</name>
<feature type="compositionally biased region" description="Basic residues" evidence="1">
    <location>
        <begin position="93"/>
        <end position="104"/>
    </location>
</feature>
<organism evidence="2 3">
    <name type="scientific">Iris pallida</name>
    <name type="common">Sweet iris</name>
    <dbReference type="NCBI Taxonomy" id="29817"/>
    <lineage>
        <taxon>Eukaryota</taxon>
        <taxon>Viridiplantae</taxon>
        <taxon>Streptophyta</taxon>
        <taxon>Embryophyta</taxon>
        <taxon>Tracheophyta</taxon>
        <taxon>Spermatophyta</taxon>
        <taxon>Magnoliopsida</taxon>
        <taxon>Liliopsida</taxon>
        <taxon>Asparagales</taxon>
        <taxon>Iridaceae</taxon>
        <taxon>Iridoideae</taxon>
        <taxon>Irideae</taxon>
        <taxon>Iris</taxon>
    </lineage>
</organism>
<sequence length="104" mass="11887">MLLEHPRPIAATTHRPPFITISITSHPTNPNSAIHTSINITTHLLHPPRHPQIPNKHPGTNRPTTTTRPHRSHATNKRPSPPPLNTHTLPLRRVTRAWRRPRTR</sequence>
<evidence type="ECO:0000313" key="3">
    <source>
        <dbReference type="Proteomes" id="UP001140949"/>
    </source>
</evidence>
<keyword evidence="3" id="KW-1185">Reference proteome</keyword>